<name>A0A195ECV2_9HYME</name>
<dbReference type="Proteomes" id="UP000078492">
    <property type="component" value="Unassembled WGS sequence"/>
</dbReference>
<evidence type="ECO:0000256" key="1">
    <source>
        <dbReference type="SAM" id="MobiDB-lite"/>
    </source>
</evidence>
<accession>A0A195ECV2</accession>
<sequence length="114" mass="13535">MIYHTYPPHRGSKHHAKHHTKEKRHHHHHTMHHQHHRAHVVSRRFSDECVSPSQRTMRHALAGVLFLWLRTAPQYMRTGSFRDGTHTVYDIYIYRASLVSSQRKVPFALATLFS</sequence>
<organism evidence="2 3">
    <name type="scientific">Trachymyrmex cornetzi</name>
    <dbReference type="NCBI Taxonomy" id="471704"/>
    <lineage>
        <taxon>Eukaryota</taxon>
        <taxon>Metazoa</taxon>
        <taxon>Ecdysozoa</taxon>
        <taxon>Arthropoda</taxon>
        <taxon>Hexapoda</taxon>
        <taxon>Insecta</taxon>
        <taxon>Pterygota</taxon>
        <taxon>Neoptera</taxon>
        <taxon>Endopterygota</taxon>
        <taxon>Hymenoptera</taxon>
        <taxon>Apocrita</taxon>
        <taxon>Aculeata</taxon>
        <taxon>Formicoidea</taxon>
        <taxon>Formicidae</taxon>
        <taxon>Myrmicinae</taxon>
        <taxon>Trachymyrmex</taxon>
    </lineage>
</organism>
<evidence type="ECO:0000313" key="2">
    <source>
        <dbReference type="EMBL" id="KYN22941.1"/>
    </source>
</evidence>
<evidence type="ECO:0000313" key="3">
    <source>
        <dbReference type="Proteomes" id="UP000078492"/>
    </source>
</evidence>
<dbReference type="EMBL" id="KQ979074">
    <property type="protein sequence ID" value="KYN22941.1"/>
    <property type="molecule type" value="Genomic_DNA"/>
</dbReference>
<feature type="region of interest" description="Disordered" evidence="1">
    <location>
        <begin position="1"/>
        <end position="38"/>
    </location>
</feature>
<proteinExistence type="predicted"/>
<protein>
    <submittedName>
        <fullName evidence="2">Uncharacterized protein</fullName>
    </submittedName>
</protein>
<dbReference type="AlphaFoldDB" id="A0A195ECV2"/>
<keyword evidence="3" id="KW-1185">Reference proteome</keyword>
<gene>
    <name evidence="2" type="ORF">ALC57_04724</name>
</gene>
<reference evidence="2 3" key="1">
    <citation type="submission" date="2015-09" db="EMBL/GenBank/DDBJ databases">
        <title>Trachymyrmex cornetzi WGS genome.</title>
        <authorList>
            <person name="Nygaard S."/>
            <person name="Hu H."/>
            <person name="Boomsma J."/>
            <person name="Zhang G."/>
        </authorList>
    </citation>
    <scope>NUCLEOTIDE SEQUENCE [LARGE SCALE GENOMIC DNA]</scope>
    <source>
        <strain evidence="2">Tcor2-1</strain>
        <tissue evidence="2">Whole body</tissue>
    </source>
</reference>
<feature type="compositionally biased region" description="Basic residues" evidence="1">
    <location>
        <begin position="10"/>
        <end position="38"/>
    </location>
</feature>